<feature type="chain" id="PRO_5025344586" description="ABC transporter substrate-binding protein" evidence="1">
    <location>
        <begin position="27"/>
        <end position="225"/>
    </location>
</feature>
<protein>
    <recommendedName>
        <fullName evidence="4">ABC transporter substrate-binding protein</fullName>
    </recommendedName>
</protein>
<organism evidence="2 3">
    <name type="scientific">Zoogloea oleivorans</name>
    <dbReference type="NCBI Taxonomy" id="1552750"/>
    <lineage>
        <taxon>Bacteria</taxon>
        <taxon>Pseudomonadati</taxon>
        <taxon>Pseudomonadota</taxon>
        <taxon>Betaproteobacteria</taxon>
        <taxon>Rhodocyclales</taxon>
        <taxon>Zoogloeaceae</taxon>
        <taxon>Zoogloea</taxon>
    </lineage>
</organism>
<keyword evidence="3" id="KW-1185">Reference proteome</keyword>
<keyword evidence="1" id="KW-0732">Signal</keyword>
<dbReference type="EMBL" id="SDKK01000013">
    <property type="protein sequence ID" value="TYC55268.1"/>
    <property type="molecule type" value="Genomic_DNA"/>
</dbReference>
<evidence type="ECO:0000256" key="1">
    <source>
        <dbReference type="SAM" id="SignalP"/>
    </source>
</evidence>
<evidence type="ECO:0000313" key="2">
    <source>
        <dbReference type="EMBL" id="TYC55268.1"/>
    </source>
</evidence>
<evidence type="ECO:0000313" key="3">
    <source>
        <dbReference type="Proteomes" id="UP000389128"/>
    </source>
</evidence>
<feature type="signal peptide" evidence="1">
    <location>
        <begin position="1"/>
        <end position="26"/>
    </location>
</feature>
<evidence type="ECO:0008006" key="4">
    <source>
        <dbReference type="Google" id="ProtNLM"/>
    </source>
</evidence>
<sequence>MNMKLIIGGSSLVFAIAIAVPLTATAQTAGEKVKIERMSKYIASIGKKLAGNNEAIKSTSMNWPENPEAKEVAAFNDAKRIGALWELVHVQRSNEEKAFPNAKDNQEQLALSLLNRLLSFSKYQTFLGNSSNDVIVKDYIDGEIADLKMVFSDKMPVGLYFKSRKIREDKYYLLTMQEKEIVTEILTFKISKNGKLEALATKTFMISLLESCYQNMDVCAKLAGK</sequence>
<comment type="caution">
    <text evidence="2">The sequence shown here is derived from an EMBL/GenBank/DDBJ whole genome shotgun (WGS) entry which is preliminary data.</text>
</comment>
<dbReference type="AlphaFoldDB" id="A0A6C2CMI3"/>
<reference evidence="2 3" key="1">
    <citation type="submission" date="2019-01" db="EMBL/GenBank/DDBJ databases">
        <title>Zoogloea oleivorans genome sequencing and assembly.</title>
        <authorList>
            <person name="Tancsics A."/>
            <person name="Farkas M."/>
            <person name="Kriszt B."/>
            <person name="Maroti G."/>
            <person name="Horvath B."/>
        </authorList>
    </citation>
    <scope>NUCLEOTIDE SEQUENCE [LARGE SCALE GENOMIC DNA]</scope>
    <source>
        <strain evidence="2 3">Buc</strain>
    </source>
</reference>
<dbReference type="RefSeq" id="WP_148579835.1">
    <property type="nucleotide sequence ID" value="NZ_SDKK01000013.1"/>
</dbReference>
<dbReference type="Proteomes" id="UP000389128">
    <property type="component" value="Unassembled WGS sequence"/>
</dbReference>
<accession>A0A6C2CMI3</accession>
<proteinExistence type="predicted"/>
<gene>
    <name evidence="2" type="ORF">ETQ85_14735</name>
</gene>
<name>A0A6C2CMI3_9RHOO</name>